<keyword evidence="4" id="KW-0029">Amino-acid transport</keyword>
<feature type="region of interest" description="Disordered" evidence="5">
    <location>
        <begin position="412"/>
        <end position="433"/>
    </location>
</feature>
<keyword evidence="2" id="KW-0813">Transport</keyword>
<dbReference type="SUPFAM" id="SSF53822">
    <property type="entry name" value="Periplasmic binding protein-like I"/>
    <property type="match status" value="1"/>
</dbReference>
<dbReference type="EMBL" id="BPQR01000040">
    <property type="protein sequence ID" value="GJE07071.1"/>
    <property type="molecule type" value="Genomic_DNA"/>
</dbReference>
<dbReference type="RefSeq" id="WP_283206369.1">
    <property type="nucleotide sequence ID" value="NZ_BPQR01000040.1"/>
</dbReference>
<evidence type="ECO:0000256" key="2">
    <source>
        <dbReference type="ARBA" id="ARBA00022448"/>
    </source>
</evidence>
<reference evidence="7" key="1">
    <citation type="journal article" date="2021" name="Front. Microbiol.">
        <title>Comprehensive Comparative Genomics and Phenotyping of Methylobacterium Species.</title>
        <authorList>
            <person name="Alessa O."/>
            <person name="Ogura Y."/>
            <person name="Fujitani Y."/>
            <person name="Takami H."/>
            <person name="Hayashi T."/>
            <person name="Sahin N."/>
            <person name="Tani A."/>
        </authorList>
    </citation>
    <scope>NUCLEOTIDE SEQUENCE</scope>
    <source>
        <strain evidence="7">LMG 23639</strain>
    </source>
</reference>
<evidence type="ECO:0000256" key="4">
    <source>
        <dbReference type="ARBA" id="ARBA00022970"/>
    </source>
</evidence>
<keyword evidence="3" id="KW-0732">Signal</keyword>
<dbReference type="Proteomes" id="UP001055102">
    <property type="component" value="Unassembled WGS sequence"/>
</dbReference>
<comment type="similarity">
    <text evidence="1">Belongs to the leucine-binding protein family.</text>
</comment>
<dbReference type="CDD" id="cd06268">
    <property type="entry name" value="PBP1_ABC_transporter_LIVBP-like"/>
    <property type="match status" value="1"/>
</dbReference>
<evidence type="ECO:0000313" key="8">
    <source>
        <dbReference type="Proteomes" id="UP001055102"/>
    </source>
</evidence>
<reference evidence="7" key="2">
    <citation type="submission" date="2021-08" db="EMBL/GenBank/DDBJ databases">
        <authorList>
            <person name="Tani A."/>
            <person name="Ola A."/>
            <person name="Ogura Y."/>
            <person name="Katsura K."/>
            <person name="Hayashi T."/>
        </authorList>
    </citation>
    <scope>NUCLEOTIDE SEQUENCE</scope>
    <source>
        <strain evidence="7">LMG 23639</strain>
    </source>
</reference>
<evidence type="ECO:0000256" key="5">
    <source>
        <dbReference type="SAM" id="MobiDB-lite"/>
    </source>
</evidence>
<dbReference type="InterPro" id="IPR051010">
    <property type="entry name" value="BCAA_transport"/>
</dbReference>
<dbReference type="Gene3D" id="3.40.50.2300">
    <property type="match status" value="2"/>
</dbReference>
<evidence type="ECO:0000313" key="7">
    <source>
        <dbReference type="EMBL" id="GJE07071.1"/>
    </source>
</evidence>
<evidence type="ECO:0000256" key="3">
    <source>
        <dbReference type="ARBA" id="ARBA00022729"/>
    </source>
</evidence>
<keyword evidence="8" id="KW-1185">Reference proteome</keyword>
<dbReference type="InterPro" id="IPR028081">
    <property type="entry name" value="Leu-bd"/>
</dbReference>
<dbReference type="Pfam" id="PF13458">
    <property type="entry name" value="Peripla_BP_6"/>
    <property type="match status" value="1"/>
</dbReference>
<comment type="caution">
    <text evidence="7">The sequence shown here is derived from an EMBL/GenBank/DDBJ whole genome shotgun (WGS) entry which is preliminary data.</text>
</comment>
<gene>
    <name evidence="7" type="ORF">AOPFMNJM_2395</name>
</gene>
<sequence length="433" mass="47671">MIDQRGAKRVSVELPPIPIGSMIPLTGPSAADGAEFRKGMILAVEELNAQGGLLGRKFQPIFADTCRQTAEEVVGAARKLIEKHQVHAIVCGYNIGPQNSEYEPIADAGIIYVHANTLLQHHDTVMSDPERYFGCFMADPADYWYGPGFIKFISWLRDTGQWTPSSDRLAIIAGSKPYSIVIAQSMAAAAADYGWRLCFGPKIVQTPTTQWREVIEEVRATNPAVVANTHFYAGDLAYFQRQFMENPIDCLVYLQYGAMHRTFADIAQEASVGIIVSSVIGLLRDEVGKSFEARYNARFGEGASATIGCQSYSNMHHYAVAAAMAGGSGAPGDFEQNRKVARALKGMIYRSVHGTIRYHPDWQAAVPYPVVTHDPSLGMPHIFYQIHDHRKPLSMIAPEPYNTERFILPPWMSRRGGPQKAAAPTGPKMGRPA</sequence>
<dbReference type="InterPro" id="IPR000709">
    <property type="entry name" value="Leu_Ile_Val-bd"/>
</dbReference>
<evidence type="ECO:0000259" key="6">
    <source>
        <dbReference type="Pfam" id="PF13458"/>
    </source>
</evidence>
<feature type="domain" description="Leucine-binding protein" evidence="6">
    <location>
        <begin position="16"/>
        <end position="370"/>
    </location>
</feature>
<dbReference type="PANTHER" id="PTHR30483:SF6">
    <property type="entry name" value="PERIPLASMIC BINDING PROTEIN OF ABC TRANSPORTER FOR NATURAL AMINO ACIDS"/>
    <property type="match status" value="1"/>
</dbReference>
<dbReference type="InterPro" id="IPR028082">
    <property type="entry name" value="Peripla_BP_I"/>
</dbReference>
<protein>
    <recommendedName>
        <fullName evidence="6">Leucine-binding protein domain-containing protein</fullName>
    </recommendedName>
</protein>
<accession>A0ABQ4SZH8</accession>
<organism evidence="7 8">
    <name type="scientific">Methylobacterium jeotgali</name>
    <dbReference type="NCBI Taxonomy" id="381630"/>
    <lineage>
        <taxon>Bacteria</taxon>
        <taxon>Pseudomonadati</taxon>
        <taxon>Pseudomonadota</taxon>
        <taxon>Alphaproteobacteria</taxon>
        <taxon>Hyphomicrobiales</taxon>
        <taxon>Methylobacteriaceae</taxon>
        <taxon>Methylobacterium</taxon>
    </lineage>
</organism>
<proteinExistence type="inferred from homology"/>
<dbReference type="PRINTS" id="PR00337">
    <property type="entry name" value="LEUILEVALBP"/>
</dbReference>
<evidence type="ECO:0000256" key="1">
    <source>
        <dbReference type="ARBA" id="ARBA00010062"/>
    </source>
</evidence>
<name>A0ABQ4SZH8_9HYPH</name>
<dbReference type="PANTHER" id="PTHR30483">
    <property type="entry name" value="LEUCINE-SPECIFIC-BINDING PROTEIN"/>
    <property type="match status" value="1"/>
</dbReference>